<dbReference type="PRINTS" id="PR00778">
    <property type="entry name" value="HTHARSR"/>
</dbReference>
<dbReference type="InterPro" id="IPR051081">
    <property type="entry name" value="HTH_MetalResp_TranReg"/>
</dbReference>
<dbReference type="PANTHER" id="PTHR33154:SF33">
    <property type="entry name" value="TRANSCRIPTIONAL REPRESSOR SDPR"/>
    <property type="match status" value="1"/>
</dbReference>
<keyword evidence="6" id="KW-1185">Reference proteome</keyword>
<evidence type="ECO:0000256" key="2">
    <source>
        <dbReference type="ARBA" id="ARBA00023125"/>
    </source>
</evidence>
<dbReference type="Pfam" id="PF01022">
    <property type="entry name" value="HTH_5"/>
    <property type="match status" value="1"/>
</dbReference>
<keyword evidence="2" id="KW-0238">DNA-binding</keyword>
<evidence type="ECO:0000256" key="1">
    <source>
        <dbReference type="ARBA" id="ARBA00023015"/>
    </source>
</evidence>
<keyword evidence="3" id="KW-0804">Transcription</keyword>
<evidence type="ECO:0000313" key="6">
    <source>
        <dbReference type="Proteomes" id="UP001589818"/>
    </source>
</evidence>
<proteinExistence type="predicted"/>
<dbReference type="SUPFAM" id="SSF46785">
    <property type="entry name" value="Winged helix' DNA-binding domain"/>
    <property type="match status" value="1"/>
</dbReference>
<feature type="domain" description="HTH arsR-type" evidence="4">
    <location>
        <begin position="1"/>
        <end position="104"/>
    </location>
</feature>
<dbReference type="InterPro" id="IPR036390">
    <property type="entry name" value="WH_DNA-bd_sf"/>
</dbReference>
<dbReference type="Proteomes" id="UP001589818">
    <property type="component" value="Unassembled WGS sequence"/>
</dbReference>
<dbReference type="PANTHER" id="PTHR33154">
    <property type="entry name" value="TRANSCRIPTIONAL REGULATOR, ARSR FAMILY"/>
    <property type="match status" value="1"/>
</dbReference>
<protein>
    <submittedName>
        <fullName evidence="5">ArsR/SmtB family transcription factor</fullName>
    </submittedName>
</protein>
<name>A0ABV6JK80_9BACL</name>
<dbReference type="SMART" id="SM00418">
    <property type="entry name" value="HTH_ARSR"/>
    <property type="match status" value="1"/>
</dbReference>
<dbReference type="PROSITE" id="PS50987">
    <property type="entry name" value="HTH_ARSR_2"/>
    <property type="match status" value="1"/>
</dbReference>
<accession>A0ABV6JK80</accession>
<evidence type="ECO:0000259" key="4">
    <source>
        <dbReference type="PROSITE" id="PS50987"/>
    </source>
</evidence>
<dbReference type="RefSeq" id="WP_204817979.1">
    <property type="nucleotide sequence ID" value="NZ_JANHOF010000004.1"/>
</dbReference>
<dbReference type="InterPro" id="IPR001845">
    <property type="entry name" value="HTH_ArsR_DNA-bd_dom"/>
</dbReference>
<dbReference type="InterPro" id="IPR036388">
    <property type="entry name" value="WH-like_DNA-bd_sf"/>
</dbReference>
<dbReference type="EMBL" id="JBHLVF010000051">
    <property type="protein sequence ID" value="MFC0396324.1"/>
    <property type="molecule type" value="Genomic_DNA"/>
</dbReference>
<evidence type="ECO:0000313" key="5">
    <source>
        <dbReference type="EMBL" id="MFC0396324.1"/>
    </source>
</evidence>
<organism evidence="5 6">
    <name type="scientific">Paenibacillus mendelii</name>
    <dbReference type="NCBI Taxonomy" id="206163"/>
    <lineage>
        <taxon>Bacteria</taxon>
        <taxon>Bacillati</taxon>
        <taxon>Bacillota</taxon>
        <taxon>Bacilli</taxon>
        <taxon>Bacillales</taxon>
        <taxon>Paenibacillaceae</taxon>
        <taxon>Paenibacillus</taxon>
    </lineage>
</organism>
<gene>
    <name evidence="5" type="ORF">ACFFJ8_33800</name>
</gene>
<reference evidence="5 6" key="1">
    <citation type="submission" date="2024-09" db="EMBL/GenBank/DDBJ databases">
        <authorList>
            <person name="Sun Q."/>
            <person name="Mori K."/>
        </authorList>
    </citation>
    <scope>NUCLEOTIDE SEQUENCE [LARGE SCALE GENOMIC DNA]</scope>
    <source>
        <strain evidence="5 6">CCM 4839</strain>
    </source>
</reference>
<dbReference type="Gene3D" id="1.10.10.10">
    <property type="entry name" value="Winged helix-like DNA-binding domain superfamily/Winged helix DNA-binding domain"/>
    <property type="match status" value="1"/>
</dbReference>
<dbReference type="CDD" id="cd00090">
    <property type="entry name" value="HTH_ARSR"/>
    <property type="match status" value="1"/>
</dbReference>
<comment type="caution">
    <text evidence="5">The sequence shown here is derived from an EMBL/GenBank/DDBJ whole genome shotgun (WGS) entry which is preliminary data.</text>
</comment>
<dbReference type="InterPro" id="IPR011991">
    <property type="entry name" value="ArsR-like_HTH"/>
</dbReference>
<dbReference type="NCBIfam" id="NF033788">
    <property type="entry name" value="HTH_metalloreg"/>
    <property type="match status" value="1"/>
</dbReference>
<keyword evidence="1" id="KW-0805">Transcription regulation</keyword>
<sequence>MNIDQLFTAMAEPNRRRMLELLRSGGKSAGELSSVFDISNSAVSQHLKILSNSGLVAVEKRKTSRIYYLRKEGFQDLQQYLNQFWYDHLLVLKQLAEEEERENQTHE</sequence>
<evidence type="ECO:0000256" key="3">
    <source>
        <dbReference type="ARBA" id="ARBA00023163"/>
    </source>
</evidence>